<dbReference type="Proteomes" id="UP000294865">
    <property type="component" value="Unassembled WGS sequence"/>
</dbReference>
<organism evidence="1 2">
    <name type="scientific">Macrococcoides canis</name>
    <dbReference type="NCBI Taxonomy" id="1855823"/>
    <lineage>
        <taxon>Bacteria</taxon>
        <taxon>Bacillati</taxon>
        <taxon>Bacillota</taxon>
        <taxon>Bacilli</taxon>
        <taxon>Bacillales</taxon>
        <taxon>Staphylococcaceae</taxon>
        <taxon>Macrococcoides</taxon>
    </lineage>
</organism>
<protein>
    <submittedName>
        <fullName evidence="1">Sugar ABC transporter substrate-binding protein</fullName>
    </submittedName>
</protein>
<dbReference type="Gene3D" id="3.40.190.10">
    <property type="entry name" value="Periplasmic binding protein-like II"/>
    <property type="match status" value="1"/>
</dbReference>
<gene>
    <name evidence="1" type="ORF">ETI04_11450</name>
</gene>
<evidence type="ECO:0000313" key="2">
    <source>
        <dbReference type="Proteomes" id="UP000294865"/>
    </source>
</evidence>
<sequence>YWASRGVDVSPFFRVLQGPRIAAPGGAGFPAGFEALTPYFAEMFLGRRDVAGTLAEAQRAANAAASR</sequence>
<feature type="non-terminal residue" evidence="1">
    <location>
        <position position="1"/>
    </location>
</feature>
<evidence type="ECO:0000313" key="1">
    <source>
        <dbReference type="EMBL" id="TDM13468.1"/>
    </source>
</evidence>
<name>A0A4R6BYU4_9STAP</name>
<proteinExistence type="predicted"/>
<accession>A0A4R6BYU4</accession>
<comment type="caution">
    <text evidence="1">The sequence shown here is derived from an EMBL/GenBank/DDBJ whole genome shotgun (WGS) entry which is preliminary data.</text>
</comment>
<dbReference type="AlphaFoldDB" id="A0A4R6BYU4"/>
<reference evidence="1 2" key="1">
    <citation type="submission" date="2019-01" db="EMBL/GenBank/DDBJ databases">
        <title>Draft genome sequences of Macrococcus caseolyticus, Macrococcus canis, Macrococcus bohemicus and Macrococcus goetzii.</title>
        <authorList>
            <person name="Mazhar S."/>
            <person name="Altermann E."/>
            <person name="Hill C."/>
            <person name="Mcauliffe O."/>
        </authorList>
    </citation>
    <scope>NUCLEOTIDE SEQUENCE [LARGE SCALE GENOMIC DNA]</scope>
    <source>
        <strain evidence="1 2">DPC7162</strain>
    </source>
</reference>
<dbReference type="EMBL" id="SDQG01000041">
    <property type="protein sequence ID" value="TDM13468.1"/>
    <property type="molecule type" value="Genomic_DNA"/>
</dbReference>